<dbReference type="RefSeq" id="WP_041067111.1">
    <property type="nucleotide sequence ID" value="NZ_AP012273.1"/>
</dbReference>
<dbReference type="CDD" id="cd00371">
    <property type="entry name" value="HMA"/>
    <property type="match status" value="1"/>
</dbReference>
<feature type="chain" id="PRO_5030894285" description="HMA domain-containing protein" evidence="1">
    <location>
        <begin position="19"/>
        <end position="95"/>
    </location>
</feature>
<dbReference type="GO" id="GO:0046872">
    <property type="term" value="F:metal ion binding"/>
    <property type="evidence" value="ECO:0007669"/>
    <property type="project" value="InterPro"/>
</dbReference>
<feature type="domain" description="HMA" evidence="2">
    <location>
        <begin position="21"/>
        <end position="88"/>
    </location>
</feature>
<proteinExistence type="predicted"/>
<keyword evidence="4" id="KW-1185">Reference proteome</keyword>
<dbReference type="SUPFAM" id="SSF55008">
    <property type="entry name" value="HMA, heavy metal-associated domain"/>
    <property type="match status" value="1"/>
</dbReference>
<feature type="signal peptide" evidence="1">
    <location>
        <begin position="1"/>
        <end position="18"/>
    </location>
</feature>
<evidence type="ECO:0000256" key="1">
    <source>
        <dbReference type="SAM" id="SignalP"/>
    </source>
</evidence>
<accession>A0A7U6JI17</accession>
<dbReference type="EMBL" id="AP012273">
    <property type="protein sequence ID" value="BAO44377.1"/>
    <property type="molecule type" value="Genomic_DNA"/>
</dbReference>
<dbReference type="KEGG" id="tbn:TBH_C1454"/>
<dbReference type="AlphaFoldDB" id="A0A7U6JI17"/>
<organism evidence="3 4">
    <name type="scientific">Thiolapillus brandeum</name>
    <dbReference type="NCBI Taxonomy" id="1076588"/>
    <lineage>
        <taxon>Bacteria</taxon>
        <taxon>Pseudomonadati</taxon>
        <taxon>Pseudomonadota</taxon>
        <taxon>Gammaproteobacteria</taxon>
        <taxon>Chromatiales</taxon>
        <taxon>Sedimenticolaceae</taxon>
        <taxon>Thiolapillus</taxon>
    </lineage>
</organism>
<gene>
    <name evidence="3" type="ORF">TBH_C1454</name>
</gene>
<dbReference type="InterPro" id="IPR006121">
    <property type="entry name" value="HMA_dom"/>
</dbReference>
<dbReference type="Proteomes" id="UP000031631">
    <property type="component" value="Chromosome"/>
</dbReference>
<protein>
    <recommendedName>
        <fullName evidence="2">HMA domain-containing protein</fullName>
    </recommendedName>
</protein>
<evidence type="ECO:0000259" key="2">
    <source>
        <dbReference type="PROSITE" id="PS50846"/>
    </source>
</evidence>
<keyword evidence="1" id="KW-0732">Signal</keyword>
<dbReference type="OrthoDB" id="5513217at2"/>
<reference evidence="3 4" key="1">
    <citation type="journal article" date="2014" name="PLoS ONE">
        <title>Physiological and genomic features of a novel sulfur-oxidizing gammaproteobacterium belonging to a previously uncultivated symbiotic lineage isolated from a hydrothermal vent.</title>
        <authorList>
            <person name="Nunoura T."/>
            <person name="Takaki Y."/>
            <person name="Kazama H."/>
            <person name="Kakuta J."/>
            <person name="Shimamura S."/>
            <person name="Makita H."/>
            <person name="Hirai M."/>
            <person name="Miyazaki M."/>
            <person name="Takai K."/>
        </authorList>
    </citation>
    <scope>NUCLEOTIDE SEQUENCE [LARGE SCALE GENOMIC DNA]</scope>
    <source>
        <strain evidence="3 4">Hiromi1</strain>
    </source>
</reference>
<dbReference type="Pfam" id="PF00403">
    <property type="entry name" value="HMA"/>
    <property type="match status" value="1"/>
</dbReference>
<dbReference type="Gene3D" id="3.30.70.100">
    <property type="match status" value="1"/>
</dbReference>
<name>A0A7U6JI17_9GAMM</name>
<evidence type="ECO:0000313" key="3">
    <source>
        <dbReference type="EMBL" id="BAO44377.1"/>
    </source>
</evidence>
<sequence>MKQYTLLLLLLGSFSTWAAGTHYDMQVDGLACPFCAYSIEKKFKNIDGVENVNVDLEKGKVSVDVGNGVQLTEPQMIKLFKDAGFTYRSMQAKPL</sequence>
<dbReference type="InterPro" id="IPR036163">
    <property type="entry name" value="HMA_dom_sf"/>
</dbReference>
<dbReference type="PROSITE" id="PS50846">
    <property type="entry name" value="HMA_2"/>
    <property type="match status" value="1"/>
</dbReference>
<evidence type="ECO:0000313" key="4">
    <source>
        <dbReference type="Proteomes" id="UP000031631"/>
    </source>
</evidence>